<reference evidence="2" key="2">
    <citation type="submission" date="2025-08" db="UniProtKB">
        <authorList>
            <consortium name="RefSeq"/>
        </authorList>
    </citation>
    <scope>IDENTIFICATION</scope>
    <source>
        <tissue evidence="2">Leaf</tissue>
    </source>
</reference>
<name>A0ABM0X522_CAMSA</name>
<dbReference type="PANTHER" id="PTHR33710:SF71">
    <property type="entry name" value="ENDONUCLEASE_EXONUCLEASE_PHOSPHATASE DOMAIN-CONTAINING PROTEIN"/>
    <property type="match status" value="1"/>
</dbReference>
<keyword evidence="1" id="KW-1185">Reference proteome</keyword>
<gene>
    <name evidence="2" type="primary">LOC104759601</name>
</gene>
<sequence>MIRHCGLLEFPSLGDNLSWRGWRDKKPIRCRLDRALANEEWHDMFKDSFTEYLTMIASDHKPIIAVIEDKVHRGRSGFRFDRRWLDKEGFYDVIADGWDTNKSATPTLIDKITTCRRAISRWRKAQVPYGRETIEDLKAKLAAAQENDATTVDELAELTWKLREAYRDEEVYWYQKSRSRWMKLRDHNTGYFHAQTKQRRAQNRIVGLHDQQGVWTTEESGVQNIAESYF</sequence>
<reference evidence="1" key="1">
    <citation type="journal article" date="2014" name="Nat. Commun.">
        <title>The emerging biofuel crop Camelina sativa retains a highly undifferentiated hexaploid genome structure.</title>
        <authorList>
            <person name="Kagale S."/>
            <person name="Koh C."/>
            <person name="Nixon J."/>
            <person name="Bollina V."/>
            <person name="Clarke W.E."/>
            <person name="Tuteja R."/>
            <person name="Spillane C."/>
            <person name="Robinson S.J."/>
            <person name="Links M.G."/>
            <person name="Clarke C."/>
            <person name="Higgins E.E."/>
            <person name="Huebert T."/>
            <person name="Sharpe A.G."/>
            <person name="Parkin I.A."/>
        </authorList>
    </citation>
    <scope>NUCLEOTIDE SEQUENCE [LARGE SCALE GENOMIC DNA]</scope>
    <source>
        <strain evidence="1">cv. DH55</strain>
    </source>
</reference>
<dbReference type="RefSeq" id="XP_010480814.1">
    <property type="nucleotide sequence ID" value="XM_010482512.1"/>
</dbReference>
<dbReference type="InterPro" id="IPR036691">
    <property type="entry name" value="Endo/exonu/phosph_ase_sf"/>
</dbReference>
<organism evidence="1 2">
    <name type="scientific">Camelina sativa</name>
    <name type="common">False flax</name>
    <name type="synonym">Myagrum sativum</name>
    <dbReference type="NCBI Taxonomy" id="90675"/>
    <lineage>
        <taxon>Eukaryota</taxon>
        <taxon>Viridiplantae</taxon>
        <taxon>Streptophyta</taxon>
        <taxon>Embryophyta</taxon>
        <taxon>Tracheophyta</taxon>
        <taxon>Spermatophyta</taxon>
        <taxon>Magnoliopsida</taxon>
        <taxon>eudicotyledons</taxon>
        <taxon>Gunneridae</taxon>
        <taxon>Pentapetalae</taxon>
        <taxon>rosids</taxon>
        <taxon>malvids</taxon>
        <taxon>Brassicales</taxon>
        <taxon>Brassicaceae</taxon>
        <taxon>Camelineae</taxon>
        <taxon>Camelina</taxon>
    </lineage>
</organism>
<accession>A0ABM0X522</accession>
<proteinExistence type="predicted"/>
<evidence type="ECO:0000313" key="1">
    <source>
        <dbReference type="Proteomes" id="UP000694864"/>
    </source>
</evidence>
<protein>
    <submittedName>
        <fullName evidence="2">Uncharacterized protein LOC104759601</fullName>
    </submittedName>
</protein>
<dbReference type="Proteomes" id="UP000694864">
    <property type="component" value="Chromosome 17"/>
</dbReference>
<dbReference type="SUPFAM" id="SSF56219">
    <property type="entry name" value="DNase I-like"/>
    <property type="match status" value="1"/>
</dbReference>
<dbReference type="PANTHER" id="PTHR33710">
    <property type="entry name" value="BNAC02G09200D PROTEIN"/>
    <property type="match status" value="1"/>
</dbReference>
<dbReference type="GeneID" id="104759601"/>
<evidence type="ECO:0000313" key="2">
    <source>
        <dbReference type="RefSeq" id="XP_010480814.1"/>
    </source>
</evidence>